<dbReference type="GO" id="GO:0016763">
    <property type="term" value="F:pentosyltransferase activity"/>
    <property type="evidence" value="ECO:0007669"/>
    <property type="project" value="TreeGrafter"/>
</dbReference>
<keyword evidence="3" id="KW-0328">Glycosyltransferase</keyword>
<evidence type="ECO:0000256" key="1">
    <source>
        <dbReference type="ARBA" id="ARBA00004651"/>
    </source>
</evidence>
<sequence>MKRWETPALWRWLVVAAALSFIPGLFLPYIGEEAVYTISTLEMWHAHDLSNPLIYGAVYGRPPFLNWIMLPLAELLGVPHVLIASRIVTAVSTILTGAALFGLGQYLGIDRRHTWLAVLAFLSSDALLYHGWLAYADPLFGLLTFAAMSCVLLAARRQNVALLIAASLFTIAAFLTKALTAYVFVAIVWLVVYVRHREARLTLIKPAALLSYALAIAVPIVWYSFNHTAAVGAQGALMVADIANKLRPDSLFEWLSQVVTFPLETFCRFLPVSLIVIYTYVRQRSTPQPAANQWEGTIAWATLLNFLPYWLAPSSSIRYILPIYPMIAFCLGGYLSRIDLRTLRVAVGCISVAIVLKYIAMVWAFPAYEVRYRGDAAAVAKDILYATHDAPLYIDDPSSAGLTIAANIDQMRWPAAPITFPLAESRDGWIITRHADAAGRTLVRDYWLGGDHVYLVCSGRDCATSGSQPAVKGPSRTTVPLVHDETRRPGDLRLSSVEAKPE</sequence>
<evidence type="ECO:0000256" key="9">
    <source>
        <dbReference type="SAM" id="Phobius"/>
    </source>
</evidence>
<keyword evidence="4" id="KW-0808">Transferase</keyword>
<evidence type="ECO:0000256" key="2">
    <source>
        <dbReference type="ARBA" id="ARBA00022475"/>
    </source>
</evidence>
<dbReference type="GO" id="GO:0006493">
    <property type="term" value="P:protein O-linked glycosylation"/>
    <property type="evidence" value="ECO:0007669"/>
    <property type="project" value="InterPro"/>
</dbReference>
<feature type="compositionally biased region" description="Basic and acidic residues" evidence="8">
    <location>
        <begin position="482"/>
        <end position="491"/>
    </location>
</feature>
<dbReference type="Proteomes" id="UP000035963">
    <property type="component" value="Unassembled WGS sequence"/>
</dbReference>
<dbReference type="EMBL" id="AEJF01000088">
    <property type="protein sequence ID" value="KLU25645.1"/>
    <property type="molecule type" value="Genomic_DNA"/>
</dbReference>
<dbReference type="Pfam" id="PF02366">
    <property type="entry name" value="PMT"/>
    <property type="match status" value="1"/>
</dbReference>
<accession>A0A0J1CYM6</accession>
<dbReference type="InterPro" id="IPR003342">
    <property type="entry name" value="ArnT-like_N"/>
</dbReference>
<keyword evidence="7 9" id="KW-0472">Membrane</keyword>
<evidence type="ECO:0000259" key="10">
    <source>
        <dbReference type="Pfam" id="PF02366"/>
    </source>
</evidence>
<dbReference type="AlphaFoldDB" id="A0A0J1CYM6"/>
<keyword evidence="2" id="KW-1003">Cell membrane</keyword>
<dbReference type="GO" id="GO:0009103">
    <property type="term" value="P:lipopolysaccharide biosynthetic process"/>
    <property type="evidence" value="ECO:0007669"/>
    <property type="project" value="UniProtKB-ARBA"/>
</dbReference>
<dbReference type="InterPro" id="IPR050297">
    <property type="entry name" value="LipidA_mod_glycosyltrf_83"/>
</dbReference>
<dbReference type="PANTHER" id="PTHR33908:SF11">
    <property type="entry name" value="MEMBRANE PROTEIN"/>
    <property type="match status" value="1"/>
</dbReference>
<gene>
    <name evidence="11" type="ORF">EOS_13795</name>
</gene>
<feature type="transmembrane region" description="Helical" evidence="9">
    <location>
        <begin position="206"/>
        <end position="225"/>
    </location>
</feature>
<dbReference type="OrthoDB" id="9124490at2"/>
<evidence type="ECO:0000256" key="3">
    <source>
        <dbReference type="ARBA" id="ARBA00022676"/>
    </source>
</evidence>
<reference evidence="11 12" key="1">
    <citation type="journal article" date="2015" name="Genome Announc.">
        <title>Draft Genome Sequence of Burkholderia sp. Strain PML1(12), an Ectomycorrhizosphere-Inhabiting Bacterium with Effective Mineral-Weathering Ability.</title>
        <authorList>
            <person name="Uroz S."/>
            <person name="Oger P."/>
        </authorList>
    </citation>
    <scope>NUCLEOTIDE SEQUENCE [LARGE SCALE GENOMIC DNA]</scope>
    <source>
        <strain evidence="12">PML1(12)</strain>
    </source>
</reference>
<feature type="transmembrane region" description="Helical" evidence="9">
    <location>
        <begin position="12"/>
        <end position="31"/>
    </location>
</feature>
<evidence type="ECO:0000256" key="5">
    <source>
        <dbReference type="ARBA" id="ARBA00022692"/>
    </source>
</evidence>
<keyword evidence="6 9" id="KW-1133">Transmembrane helix</keyword>
<keyword evidence="12" id="KW-1185">Reference proteome</keyword>
<evidence type="ECO:0000313" key="11">
    <source>
        <dbReference type="EMBL" id="KLU25645.1"/>
    </source>
</evidence>
<organism evidence="11 12">
    <name type="scientific">Caballeronia mineralivorans PML1(12)</name>
    <dbReference type="NCBI Taxonomy" id="908627"/>
    <lineage>
        <taxon>Bacteria</taxon>
        <taxon>Pseudomonadati</taxon>
        <taxon>Pseudomonadota</taxon>
        <taxon>Betaproteobacteria</taxon>
        <taxon>Burkholderiales</taxon>
        <taxon>Burkholderiaceae</taxon>
        <taxon>Caballeronia</taxon>
    </lineage>
</organism>
<protein>
    <recommendedName>
        <fullName evidence="10">ArnT-like N-terminal domain-containing protein</fullName>
    </recommendedName>
</protein>
<dbReference type="RefSeq" id="WP_047847209.1">
    <property type="nucleotide sequence ID" value="NZ_AEJF01000088.1"/>
</dbReference>
<evidence type="ECO:0000256" key="4">
    <source>
        <dbReference type="ARBA" id="ARBA00022679"/>
    </source>
</evidence>
<comment type="caution">
    <text evidence="11">The sequence shown here is derived from an EMBL/GenBank/DDBJ whole genome shotgun (WGS) entry which is preliminary data.</text>
</comment>
<evidence type="ECO:0000256" key="8">
    <source>
        <dbReference type="SAM" id="MobiDB-lite"/>
    </source>
</evidence>
<feature type="transmembrane region" description="Helical" evidence="9">
    <location>
        <begin position="343"/>
        <end position="365"/>
    </location>
</feature>
<feature type="transmembrane region" description="Helical" evidence="9">
    <location>
        <begin position="161"/>
        <end position="194"/>
    </location>
</feature>
<evidence type="ECO:0000256" key="7">
    <source>
        <dbReference type="ARBA" id="ARBA00023136"/>
    </source>
</evidence>
<evidence type="ECO:0000256" key="6">
    <source>
        <dbReference type="ARBA" id="ARBA00022989"/>
    </source>
</evidence>
<dbReference type="PATRIC" id="fig|908627.4.peg.3074"/>
<comment type="subcellular location">
    <subcellularLocation>
        <location evidence="1">Cell membrane</location>
        <topology evidence="1">Multi-pass membrane protein</topology>
    </subcellularLocation>
</comment>
<dbReference type="GO" id="GO:0000030">
    <property type="term" value="F:mannosyltransferase activity"/>
    <property type="evidence" value="ECO:0007669"/>
    <property type="project" value="InterPro"/>
</dbReference>
<dbReference type="GO" id="GO:0005886">
    <property type="term" value="C:plasma membrane"/>
    <property type="evidence" value="ECO:0007669"/>
    <property type="project" value="UniProtKB-SubCell"/>
</dbReference>
<name>A0A0J1CYM6_9BURK</name>
<evidence type="ECO:0000313" key="12">
    <source>
        <dbReference type="Proteomes" id="UP000035963"/>
    </source>
</evidence>
<dbReference type="PANTHER" id="PTHR33908">
    <property type="entry name" value="MANNOSYLTRANSFERASE YKCB-RELATED"/>
    <property type="match status" value="1"/>
</dbReference>
<keyword evidence="5 9" id="KW-0812">Transmembrane</keyword>
<feature type="region of interest" description="Disordered" evidence="8">
    <location>
        <begin position="465"/>
        <end position="502"/>
    </location>
</feature>
<feature type="transmembrane region" description="Helical" evidence="9">
    <location>
        <begin position="317"/>
        <end position="336"/>
    </location>
</feature>
<feature type="transmembrane region" description="Helical" evidence="9">
    <location>
        <begin position="90"/>
        <end position="109"/>
    </location>
</feature>
<feature type="domain" description="ArnT-like N-terminal" evidence="10">
    <location>
        <begin position="41"/>
        <end position="225"/>
    </location>
</feature>
<proteinExistence type="predicted"/>
<feature type="transmembrane region" description="Helical" evidence="9">
    <location>
        <begin position="115"/>
        <end position="132"/>
    </location>
</feature>